<sequence>MGCAPSIHVSQSGVVYCRDSDGGSNSPHPSGFSRSYHTHIHHGAVGPISIKTEATDGDPPTLVQTLAVKKERRGTITFEAETQTSRTNMKEQTGLPSQTEDMLGPMKVKKPAIRILLVFAKEDSQSDTFWWACERLGYRCELARNSEGALEAFLQKHHDLVIIDHRHSRNYDAEALCRSIRAIKSYEHAVVVAVTRKSPNEKEEPSILPLLNAGFNRRYTENTNLGACINELLMLDHSEIRARNKLKACQALFAAIENVSEAIEICNQDHQLMYVNPGYERLTGFTSQEVVGKEKGLPKSDKNSLDLHDAINTQIKKGKSWEGTVYDHRKNGDSIQQHIHISPVLGHGGKITHYVTLRRSAGQTHTSGPLQCIEKLKADSDLHLQSDCCRRKGSNEFNTRKSSLDIKSTHSGNSCFEGAGGKRRDSIARIHAMTIEAPITKVINIINAAQENCPINVVQALDKVLEILRSAELYSPQLTSTPKDNDPVTSDLVEGLMTCGSRRRYSSDIALSKNILPQFVPSSPHSHLPDVPSDVQAILDKEPQWDFDIIELERVTNKRPLLYLGMKIFSRFGVCEVLNCSEVTLRLWLQLIERNYHQINAYHNSTHAADVLHATAYFLNRDRIAGILDNMNKVAALLAAVSHDVDHPGRTNSFLCNASSELATLYNDVAVLESHHSALTFQLTWRDDRCNIFKNLSRDDYRMLRQQIIDMILATEMTRHFEHLSKFANSISKMGASARVEDDRLSSHSGGMATPEHDTLRTLENRTLINRMLIKCADIANPARPLDLCVEWAKRIAEEYCQQTDEEKERGLPVVMPVFDRASCSIPKSQISFIDYFLTDMFDAWDAFVDTPSLITHLTRNYKYWKGQAEEAERRGESVTRLEDVE</sequence>
<proteinExistence type="inferred from homology"/>
<dbReference type="Gene3D" id="3.30.450.20">
    <property type="entry name" value="PAS domain"/>
    <property type="match status" value="1"/>
</dbReference>
<dbReference type="UniPathway" id="UPA00762">
    <property type="reaction ID" value="UER00747"/>
</dbReference>
<dbReference type="FunFam" id="1.10.1300.10:FF:000002">
    <property type="entry name" value="Phosphodiesterase"/>
    <property type="match status" value="1"/>
</dbReference>
<feature type="active site" description="Proton donor" evidence="6">
    <location>
        <position position="603"/>
    </location>
</feature>
<evidence type="ECO:0000259" key="11">
    <source>
        <dbReference type="PROSITE" id="PS51845"/>
    </source>
</evidence>
<dbReference type="Pfam" id="PF23198">
    <property type="entry name" value="PDE8A_N"/>
    <property type="match status" value="1"/>
</dbReference>
<feature type="binding site" evidence="8">
    <location>
        <position position="607"/>
    </location>
    <ligand>
        <name>Zn(2+)</name>
        <dbReference type="ChEBI" id="CHEBI:29105"/>
        <label>1</label>
    </ligand>
</feature>
<keyword evidence="13" id="KW-1185">Reference proteome</keyword>
<name>A0A8J9ZKJ2_BRALA</name>
<dbReference type="PRINTS" id="PR00387">
    <property type="entry name" value="PDIESTERASE1"/>
</dbReference>
<dbReference type="PROSITE" id="PS00126">
    <property type="entry name" value="PDEASE_I_1"/>
    <property type="match status" value="1"/>
</dbReference>
<dbReference type="InterPro" id="IPR003607">
    <property type="entry name" value="HD/PDEase_dom"/>
</dbReference>
<dbReference type="AlphaFoldDB" id="A0A8J9ZKJ2"/>
<dbReference type="SUPFAM" id="SSF109604">
    <property type="entry name" value="HD-domain/PDEase-like"/>
    <property type="match status" value="1"/>
</dbReference>
<evidence type="ECO:0000256" key="3">
    <source>
        <dbReference type="ARBA" id="ARBA00022723"/>
    </source>
</evidence>
<evidence type="ECO:0000256" key="4">
    <source>
        <dbReference type="ARBA" id="ARBA00022801"/>
    </source>
</evidence>
<feature type="binding site" evidence="7">
    <location>
        <position position="644"/>
    </location>
    <ligand>
        <name>AMP</name>
        <dbReference type="ChEBI" id="CHEBI:456215"/>
    </ligand>
</feature>
<dbReference type="Gene3D" id="1.10.1300.10">
    <property type="entry name" value="3'5'-cyclic nucleotide phosphodiesterase, catalytic domain"/>
    <property type="match status" value="1"/>
</dbReference>
<evidence type="ECO:0000256" key="2">
    <source>
        <dbReference type="ARBA" id="ARBA00006437"/>
    </source>
</evidence>
<dbReference type="CDD" id="cd00130">
    <property type="entry name" value="PAS"/>
    <property type="match status" value="1"/>
</dbReference>
<dbReference type="InterPro" id="IPR000014">
    <property type="entry name" value="PAS"/>
</dbReference>
<dbReference type="NCBIfam" id="TIGR00229">
    <property type="entry name" value="sensory_box"/>
    <property type="match status" value="1"/>
</dbReference>
<dbReference type="Pfam" id="PF08629">
    <property type="entry name" value="PDE8"/>
    <property type="match status" value="1"/>
</dbReference>
<dbReference type="Pfam" id="PF00233">
    <property type="entry name" value="PDEase_I"/>
    <property type="match status" value="1"/>
</dbReference>
<comment type="similarity">
    <text evidence="2">Belongs to the cyclic nucleotide phosphodiesterase family. PDE8 subfamily.</text>
</comment>
<dbReference type="InterPro" id="IPR011006">
    <property type="entry name" value="CheY-like_superfamily"/>
</dbReference>
<accession>A0A8J9ZKJ2</accession>
<dbReference type="InterPro" id="IPR036971">
    <property type="entry name" value="PDEase_catalytic_dom_sf"/>
</dbReference>
<dbReference type="SUPFAM" id="SSF55785">
    <property type="entry name" value="PYP-like sensor domain (PAS domain)"/>
    <property type="match status" value="1"/>
</dbReference>
<evidence type="ECO:0000256" key="9">
    <source>
        <dbReference type="RuleBase" id="RU363067"/>
    </source>
</evidence>
<evidence type="ECO:0000256" key="6">
    <source>
        <dbReference type="PIRSR" id="PIRSR623088-1"/>
    </source>
</evidence>
<dbReference type="InterPro" id="IPR057304">
    <property type="entry name" value="PDE8-like_REC_N"/>
</dbReference>
<dbReference type="PROSITE" id="PS50112">
    <property type="entry name" value="PAS"/>
    <property type="match status" value="1"/>
</dbReference>
<dbReference type="PANTHER" id="PTHR11347">
    <property type="entry name" value="CYCLIC NUCLEOTIDE PHOSPHODIESTERASE"/>
    <property type="match status" value="1"/>
</dbReference>
<dbReference type="CDD" id="cd00077">
    <property type="entry name" value="HDc"/>
    <property type="match status" value="1"/>
</dbReference>
<dbReference type="OrthoDB" id="189220at2759"/>
<feature type="domain" description="PDEase" evidence="11">
    <location>
        <begin position="527"/>
        <end position="872"/>
    </location>
</feature>
<dbReference type="EC" id="3.1.4.-" evidence="9"/>
<feature type="domain" description="PAS" evidence="10">
    <location>
        <begin position="248"/>
        <end position="293"/>
    </location>
</feature>
<dbReference type="InterPro" id="IPR002073">
    <property type="entry name" value="PDEase_catalytic_dom"/>
</dbReference>
<evidence type="ECO:0000313" key="13">
    <source>
        <dbReference type="Proteomes" id="UP000838412"/>
    </source>
</evidence>
<evidence type="ECO:0000313" key="12">
    <source>
        <dbReference type="EMBL" id="CAH1255679.1"/>
    </source>
</evidence>
<evidence type="ECO:0000256" key="1">
    <source>
        <dbReference type="ARBA" id="ARBA00004703"/>
    </source>
</evidence>
<dbReference type="InterPro" id="IPR035965">
    <property type="entry name" value="PAS-like_dom_sf"/>
</dbReference>
<organism evidence="12 13">
    <name type="scientific">Branchiostoma lanceolatum</name>
    <name type="common">Common lancelet</name>
    <name type="synonym">Amphioxus lanceolatum</name>
    <dbReference type="NCBI Taxonomy" id="7740"/>
    <lineage>
        <taxon>Eukaryota</taxon>
        <taxon>Metazoa</taxon>
        <taxon>Chordata</taxon>
        <taxon>Cephalochordata</taxon>
        <taxon>Leptocardii</taxon>
        <taxon>Amphioxiformes</taxon>
        <taxon>Branchiostomatidae</taxon>
        <taxon>Branchiostoma</taxon>
    </lineage>
</organism>
<dbReference type="InterPro" id="IPR023174">
    <property type="entry name" value="PDEase_CS"/>
</dbReference>
<evidence type="ECO:0000256" key="8">
    <source>
        <dbReference type="PIRSR" id="PIRSR623088-3"/>
    </source>
</evidence>
<feature type="binding site" evidence="7">
    <location>
        <begin position="603"/>
        <end position="607"/>
    </location>
    <ligand>
        <name>AMP</name>
        <dbReference type="ChEBI" id="CHEBI:456215"/>
    </ligand>
</feature>
<feature type="binding site" evidence="8">
    <location>
        <position position="643"/>
    </location>
    <ligand>
        <name>Zn(2+)</name>
        <dbReference type="ChEBI" id="CHEBI:29105"/>
        <label>1</label>
    </ligand>
</feature>
<feature type="binding site" evidence="8">
    <location>
        <position position="644"/>
    </location>
    <ligand>
        <name>Zn(2+)</name>
        <dbReference type="ChEBI" id="CHEBI:29105"/>
        <label>2</label>
    </ligand>
</feature>
<comment type="pathway">
    <text evidence="1">Purine metabolism; 3',5'-cyclic AMP degradation; AMP from 3',5'-cyclic AMP: step 1/1.</text>
</comment>
<dbReference type="EMBL" id="OV696687">
    <property type="protein sequence ID" value="CAH1255679.1"/>
    <property type="molecule type" value="Genomic_DNA"/>
</dbReference>
<evidence type="ECO:0000259" key="10">
    <source>
        <dbReference type="PROSITE" id="PS50112"/>
    </source>
</evidence>
<protein>
    <recommendedName>
        <fullName evidence="9">Phosphodiesterase</fullName>
        <ecNumber evidence="9">3.1.4.-</ecNumber>
    </recommendedName>
</protein>
<comment type="cofactor">
    <cofactor evidence="9">
        <name>a divalent metal cation</name>
        <dbReference type="ChEBI" id="CHEBI:60240"/>
    </cofactor>
    <text evidence="9">Binds 2 divalent metal cations per subunit. Site 1 may preferentially bind zinc ions, while site 2 has a preference for magnesium and/or manganese ions.</text>
</comment>
<dbReference type="GO" id="GO:0006198">
    <property type="term" value="P:cAMP catabolic process"/>
    <property type="evidence" value="ECO:0007669"/>
    <property type="project" value="UniProtKB-UniPathway"/>
</dbReference>
<dbReference type="GO" id="GO:0004115">
    <property type="term" value="F:3',5'-cyclic-AMP phosphodiesterase activity"/>
    <property type="evidence" value="ECO:0007669"/>
    <property type="project" value="UniProtKB-ARBA"/>
</dbReference>
<evidence type="ECO:0000256" key="7">
    <source>
        <dbReference type="PIRSR" id="PIRSR623088-2"/>
    </source>
</evidence>
<feature type="binding site" evidence="7">
    <location>
        <position position="778"/>
    </location>
    <ligand>
        <name>AMP</name>
        <dbReference type="ChEBI" id="CHEBI:456215"/>
    </ligand>
</feature>
<feature type="binding site" evidence="7">
    <location>
        <position position="830"/>
    </location>
    <ligand>
        <name>AMP</name>
        <dbReference type="ChEBI" id="CHEBI:456215"/>
    </ligand>
</feature>
<gene>
    <name evidence="12" type="primary">PDE8B</name>
    <name evidence="12" type="ORF">BLAG_LOCUS14639</name>
</gene>
<feature type="binding site" evidence="8">
    <location>
        <position position="644"/>
    </location>
    <ligand>
        <name>Zn(2+)</name>
        <dbReference type="ChEBI" id="CHEBI:29105"/>
        <label>1</label>
    </ligand>
</feature>
<keyword evidence="5" id="KW-0114">cAMP</keyword>
<keyword evidence="3 8" id="KW-0479">Metal-binding</keyword>
<dbReference type="SUPFAM" id="SSF52172">
    <property type="entry name" value="CheY-like"/>
    <property type="match status" value="1"/>
</dbReference>
<dbReference type="SMART" id="SM00471">
    <property type="entry name" value="HDc"/>
    <property type="match status" value="1"/>
</dbReference>
<dbReference type="Proteomes" id="UP000838412">
    <property type="component" value="Chromosome 2"/>
</dbReference>
<dbReference type="GO" id="GO:0007165">
    <property type="term" value="P:signal transduction"/>
    <property type="evidence" value="ECO:0007669"/>
    <property type="project" value="InterPro"/>
</dbReference>
<keyword evidence="4 9" id="KW-0378">Hydrolase</keyword>
<dbReference type="Pfam" id="PF13426">
    <property type="entry name" value="PAS_9"/>
    <property type="match status" value="1"/>
</dbReference>
<dbReference type="PROSITE" id="PS51845">
    <property type="entry name" value="PDEASE_I_2"/>
    <property type="match status" value="1"/>
</dbReference>
<evidence type="ECO:0000256" key="5">
    <source>
        <dbReference type="ARBA" id="ARBA00023149"/>
    </source>
</evidence>
<dbReference type="GO" id="GO:0046872">
    <property type="term" value="F:metal ion binding"/>
    <property type="evidence" value="ECO:0007669"/>
    <property type="project" value="UniProtKB-KW"/>
</dbReference>
<dbReference type="InterPro" id="IPR023088">
    <property type="entry name" value="PDEase"/>
</dbReference>
<reference evidence="12" key="1">
    <citation type="submission" date="2022-01" db="EMBL/GenBank/DDBJ databases">
        <authorList>
            <person name="Braso-Vives M."/>
        </authorList>
    </citation>
    <scope>NUCLEOTIDE SEQUENCE</scope>
</reference>
<dbReference type="Gene3D" id="3.40.50.2300">
    <property type="match status" value="1"/>
</dbReference>
<feature type="binding site" evidence="8">
    <location>
        <position position="778"/>
    </location>
    <ligand>
        <name>Zn(2+)</name>
        <dbReference type="ChEBI" id="CHEBI:29105"/>
        <label>1</label>
    </ligand>
</feature>